<dbReference type="KEGG" id="zmk:HG535_0A05850"/>
<keyword evidence="8" id="KW-1185">Reference proteome</keyword>
<dbReference type="AlphaFoldDB" id="A0A7H9AX27"/>
<evidence type="ECO:0000256" key="4">
    <source>
        <dbReference type="ARBA" id="ARBA00022989"/>
    </source>
</evidence>
<comment type="subcellular location">
    <subcellularLocation>
        <location evidence="1">Membrane</location>
    </subcellularLocation>
</comment>
<accession>A0A7H9AX27</accession>
<evidence type="ECO:0000256" key="3">
    <source>
        <dbReference type="ARBA" id="ARBA00022692"/>
    </source>
</evidence>
<gene>
    <name evidence="7" type="ORF">HG535_0A05850</name>
</gene>
<evidence type="ECO:0000256" key="1">
    <source>
        <dbReference type="ARBA" id="ARBA00004370"/>
    </source>
</evidence>
<evidence type="ECO:0000256" key="6">
    <source>
        <dbReference type="SAM" id="Phobius"/>
    </source>
</evidence>
<evidence type="ECO:0008006" key="9">
    <source>
        <dbReference type="Google" id="ProtNLM"/>
    </source>
</evidence>
<reference evidence="7 8" key="1">
    <citation type="submission" date="2020-07" db="EMBL/GenBank/DDBJ databases">
        <title>The yeast mating-type switching endonuclease HO is a domesticated member of an unorthodox homing genetic element family.</title>
        <authorList>
            <person name="Coughlan A.Y."/>
            <person name="Lombardi L."/>
            <person name="Braun-Galleani S."/>
            <person name="Martos A.R."/>
            <person name="Galeote V."/>
            <person name="Bigey F."/>
            <person name="Dequin S."/>
            <person name="Byrne K.P."/>
            <person name="Wolfe K.H."/>
        </authorList>
    </citation>
    <scope>NUCLEOTIDE SEQUENCE [LARGE SCALE GENOMIC DNA]</scope>
    <source>
        <strain evidence="7 8">NRRL Y-6702</strain>
    </source>
</reference>
<evidence type="ECO:0000313" key="7">
    <source>
        <dbReference type="EMBL" id="QLG70644.1"/>
    </source>
</evidence>
<dbReference type="InterPro" id="IPR000612">
    <property type="entry name" value="PMP3"/>
</dbReference>
<evidence type="ECO:0000256" key="5">
    <source>
        <dbReference type="ARBA" id="ARBA00023136"/>
    </source>
</evidence>
<comment type="similarity">
    <text evidence="2">Belongs to the UPF0057 (PMP3) family.</text>
</comment>
<dbReference type="RefSeq" id="XP_037142372.1">
    <property type="nucleotide sequence ID" value="XM_037286477.1"/>
</dbReference>
<protein>
    <recommendedName>
        <fullName evidence="9">Plasma membrane proteolipid 3</fullName>
    </recommendedName>
</protein>
<sequence>MDSEKIVAIILAIFLPPLSVFMSHGFGSEFIIDLVLTILVFFPGMLYALYLALKY</sequence>
<feature type="transmembrane region" description="Helical" evidence="6">
    <location>
        <begin position="6"/>
        <end position="23"/>
    </location>
</feature>
<dbReference type="OrthoDB" id="2802411at2759"/>
<keyword evidence="4 6" id="KW-1133">Transmembrane helix</keyword>
<feature type="transmembrane region" description="Helical" evidence="6">
    <location>
        <begin position="30"/>
        <end position="53"/>
    </location>
</feature>
<keyword evidence="5 6" id="KW-0472">Membrane</keyword>
<organism evidence="7 8">
    <name type="scientific">Zygotorulaspora mrakii</name>
    <name type="common">Zygosaccharomyces mrakii</name>
    <dbReference type="NCBI Taxonomy" id="42260"/>
    <lineage>
        <taxon>Eukaryota</taxon>
        <taxon>Fungi</taxon>
        <taxon>Dikarya</taxon>
        <taxon>Ascomycota</taxon>
        <taxon>Saccharomycotina</taxon>
        <taxon>Saccharomycetes</taxon>
        <taxon>Saccharomycetales</taxon>
        <taxon>Saccharomycetaceae</taxon>
        <taxon>Zygotorulaspora</taxon>
    </lineage>
</organism>
<dbReference type="PANTHER" id="PTHR21659">
    <property type="entry name" value="HYDROPHOBIC PROTEIN RCI2 LOW TEMPERATURE AND SALT RESPONSIVE PROTEIN LTI6 -RELATED"/>
    <property type="match status" value="1"/>
</dbReference>
<dbReference type="GO" id="GO:0016020">
    <property type="term" value="C:membrane"/>
    <property type="evidence" value="ECO:0007669"/>
    <property type="project" value="UniProtKB-SubCell"/>
</dbReference>
<dbReference type="EMBL" id="CP058604">
    <property type="protein sequence ID" value="QLG70644.1"/>
    <property type="molecule type" value="Genomic_DNA"/>
</dbReference>
<name>A0A7H9AX27_ZYGMR</name>
<keyword evidence="3 6" id="KW-0812">Transmembrane</keyword>
<evidence type="ECO:0000313" key="8">
    <source>
        <dbReference type="Proteomes" id="UP000509704"/>
    </source>
</evidence>
<evidence type="ECO:0000256" key="2">
    <source>
        <dbReference type="ARBA" id="ARBA00009530"/>
    </source>
</evidence>
<dbReference type="GeneID" id="59234280"/>
<dbReference type="PANTHER" id="PTHR21659:SF42">
    <property type="entry name" value="UPF0057 MEMBRANE PROTEIN ZK632.10-RELATED"/>
    <property type="match status" value="1"/>
</dbReference>
<dbReference type="Pfam" id="PF01679">
    <property type="entry name" value="Pmp3"/>
    <property type="match status" value="1"/>
</dbReference>
<dbReference type="Proteomes" id="UP000509704">
    <property type="component" value="Chromosome 1"/>
</dbReference>
<proteinExistence type="inferred from homology"/>